<feature type="coiled-coil region" evidence="1">
    <location>
        <begin position="12"/>
        <end position="123"/>
    </location>
</feature>
<dbReference type="Proteomes" id="UP000051952">
    <property type="component" value="Unassembled WGS sequence"/>
</dbReference>
<dbReference type="EMBL" id="CYKH01001941">
    <property type="protein sequence ID" value="CUG91584.1"/>
    <property type="molecule type" value="Genomic_DNA"/>
</dbReference>
<name>A0A0S4JJB6_BODSA</name>
<feature type="coiled-coil region" evidence="1">
    <location>
        <begin position="468"/>
        <end position="537"/>
    </location>
</feature>
<evidence type="ECO:0000313" key="3">
    <source>
        <dbReference type="EMBL" id="CUG91584.1"/>
    </source>
</evidence>
<feature type="coiled-coil region" evidence="1">
    <location>
        <begin position="222"/>
        <end position="256"/>
    </location>
</feature>
<proteinExistence type="predicted"/>
<keyword evidence="1" id="KW-0175">Coiled coil</keyword>
<gene>
    <name evidence="3" type="ORF">BSAL_32815</name>
</gene>
<evidence type="ECO:0000256" key="1">
    <source>
        <dbReference type="SAM" id="Coils"/>
    </source>
</evidence>
<feature type="region of interest" description="Disordered" evidence="2">
    <location>
        <begin position="1008"/>
        <end position="1064"/>
    </location>
</feature>
<accession>A0A0S4JJB6</accession>
<keyword evidence="4" id="KW-1185">Reference proteome</keyword>
<feature type="coiled-coil region" evidence="1">
    <location>
        <begin position="317"/>
        <end position="361"/>
    </location>
</feature>
<feature type="region of interest" description="Disordered" evidence="2">
    <location>
        <begin position="958"/>
        <end position="988"/>
    </location>
</feature>
<feature type="compositionally biased region" description="Polar residues" evidence="2">
    <location>
        <begin position="1011"/>
        <end position="1023"/>
    </location>
</feature>
<dbReference type="VEuPathDB" id="TriTrypDB:BSAL_32815"/>
<reference evidence="4" key="1">
    <citation type="submission" date="2015-09" db="EMBL/GenBank/DDBJ databases">
        <authorList>
            <consortium name="Pathogen Informatics"/>
        </authorList>
    </citation>
    <scope>NUCLEOTIDE SEQUENCE [LARGE SCALE GENOMIC DNA]</scope>
    <source>
        <strain evidence="4">Lake Konstanz</strain>
    </source>
</reference>
<feature type="coiled-coil region" evidence="1">
    <location>
        <begin position="605"/>
        <end position="632"/>
    </location>
</feature>
<evidence type="ECO:0000313" key="4">
    <source>
        <dbReference type="Proteomes" id="UP000051952"/>
    </source>
</evidence>
<feature type="compositionally biased region" description="Low complexity" evidence="2">
    <location>
        <begin position="1024"/>
        <end position="1045"/>
    </location>
</feature>
<dbReference type="AlphaFoldDB" id="A0A0S4JJB6"/>
<feature type="compositionally biased region" description="Low complexity" evidence="2">
    <location>
        <begin position="1053"/>
        <end position="1064"/>
    </location>
</feature>
<evidence type="ECO:0000256" key="2">
    <source>
        <dbReference type="SAM" id="MobiDB-lite"/>
    </source>
</evidence>
<sequence length="1064" mass="120392">MSLPPELLNRVNKDLKVQLDRNQAELQRLASVTRLEQEVYQVTQQKLREAKQQFTQVQALTDTTSLKVRDEERASKLEAREVARLQQETESKQHRARDLLQKIEASERKVNEYRSQIGAAEEISTQNEEGISKWIEENRATVAATSQGSQILAAGDIRIKNLRREVELLKVQTRQMEEASSAQNAETTELRKETDDAIQRRLADEREALRVRSQIADTLAREEEIRMRKENHQRKMGELELALVNKRLEMDAVRQQLADEDNGISKQQRLATSLESKKNQVALALVREAAALEEVEAQARLHEVEETVLHGTISKKRKELAAQLDILAQQNARMQKAEMQRQKLEAELKSMVEDTTTADQEEQQTSRMLRHYAAELQVVSAAEERGRRRLQEEIASHRKDSEATDDVAQQLSLLRRTLRGQNEKEQVLGNRAQQLAAVTSAIDKEIEDVKAKIAIEIAKQAELGVEVRNAKKAQIEELREELAEWDRVVRQSKAAVDQARSMLGKDHRASEDIAHITAELEQEMKELAVDISRFQDELQTLAVRKADVSNTAESVFWQAENAKAKVAAQSKGLTSQLLDLGALEAQGRVEEMRLEGEQEARKIELHSQEEDRRRMQRRYQSASSQLELLRSRYTDLMTTMQTRLDREAADKNIDPVFEGKVATSSQPLEDAFADPEEIEARHVLLRALERDKLLNYGNSLDDQIVRVEKQLSALNKAVTSLRNAVQADHHLLVDASRALRNNGAQMQLEVASRSGEGTMLVEGNPLLLLQGIGLDAESLQSLVGDAQEEETFLQAIRDAFDEDSRQKTHALEDEVISWNSELQDKAAKLVEARAVENQLHAKLVAATEEKAQLLEGLRCLQRQALHELQVDHKSGLSLDARHRLFRTMLDKQRNVQSTSTGLDRTRQQHQRDALDAAVSRFQKAVVRVSSNERQDHCYFTFRQLCDKYGLAVSAIPASDAPRSAAGTRAHSSRSANVPLPEATSRPASRAFVSAMREVRFDPVVMERHRSQTVTNQRLTTQIRTTPPSTLNNLSLNSSRPYSSSSKQLEAQQRRTTSSNGRRSS</sequence>
<organism evidence="3 4">
    <name type="scientific">Bodo saltans</name>
    <name type="common">Flagellated protozoan</name>
    <dbReference type="NCBI Taxonomy" id="75058"/>
    <lineage>
        <taxon>Eukaryota</taxon>
        <taxon>Discoba</taxon>
        <taxon>Euglenozoa</taxon>
        <taxon>Kinetoplastea</taxon>
        <taxon>Metakinetoplastina</taxon>
        <taxon>Eubodonida</taxon>
        <taxon>Bodonidae</taxon>
        <taxon>Bodo</taxon>
    </lineage>
</organism>
<protein>
    <submittedName>
        <fullName evidence="3">Uncharacterized protein</fullName>
    </submittedName>
</protein>